<gene>
    <name evidence="2" type="ORF">N7U62_10925</name>
</gene>
<dbReference type="Proteomes" id="UP001300692">
    <property type="component" value="Unassembled WGS sequence"/>
</dbReference>
<dbReference type="RefSeq" id="WP_264138006.1">
    <property type="nucleotide sequence ID" value="NZ_JAOYOD010000001.1"/>
</dbReference>
<evidence type="ECO:0000313" key="3">
    <source>
        <dbReference type="Proteomes" id="UP001300692"/>
    </source>
</evidence>
<name>A0ABT3CU83_9BACT</name>
<reference evidence="2 3" key="1">
    <citation type="submission" date="2022-10" db="EMBL/GenBank/DDBJ databases">
        <title>Comparative genomics and taxonomic characterization of three novel marine species of genus Reichenbachiella exhibiting antioxidant and polysaccharide degradation activities.</title>
        <authorList>
            <person name="Muhammad N."/>
            <person name="Lee Y.-J."/>
            <person name="Ko J."/>
            <person name="Kim S.-G."/>
        </authorList>
    </citation>
    <scope>NUCLEOTIDE SEQUENCE [LARGE SCALE GENOMIC DNA]</scope>
    <source>
        <strain evidence="2 3">ABR2-5</strain>
    </source>
</reference>
<proteinExistence type="predicted"/>
<accession>A0ABT3CU83</accession>
<evidence type="ECO:0000259" key="1">
    <source>
        <dbReference type="Pfam" id="PF22818"/>
    </source>
</evidence>
<keyword evidence="3" id="KW-1185">Reference proteome</keyword>
<dbReference type="InterPro" id="IPR029069">
    <property type="entry name" value="HotDog_dom_sf"/>
</dbReference>
<sequence>MNKENFEKLISFGELVESEGQYEIALTIDSAHEVFKGHFPQQPVLPGVVTMEILRRAIEKATGKKVKLQKAANVKFLRMIDPTATPELVLSFNCAESEEGLKVKASLKAKEGEDIMFKQQATFDAA</sequence>
<protein>
    <recommendedName>
        <fullName evidence="1">ApeI dehydratase-like domain-containing protein</fullName>
    </recommendedName>
</protein>
<dbReference type="InterPro" id="IPR054545">
    <property type="entry name" value="ApeI-like"/>
</dbReference>
<evidence type="ECO:0000313" key="2">
    <source>
        <dbReference type="EMBL" id="MCV9387179.1"/>
    </source>
</evidence>
<dbReference type="Gene3D" id="3.10.129.10">
    <property type="entry name" value="Hotdog Thioesterase"/>
    <property type="match status" value="1"/>
</dbReference>
<dbReference type="EMBL" id="JAOYOD010000001">
    <property type="protein sequence ID" value="MCV9387179.1"/>
    <property type="molecule type" value="Genomic_DNA"/>
</dbReference>
<dbReference type="Pfam" id="PF22818">
    <property type="entry name" value="ApeI-like"/>
    <property type="match status" value="1"/>
</dbReference>
<comment type="caution">
    <text evidence="2">The sequence shown here is derived from an EMBL/GenBank/DDBJ whole genome shotgun (WGS) entry which is preliminary data.</text>
</comment>
<dbReference type="SUPFAM" id="SSF54637">
    <property type="entry name" value="Thioesterase/thiol ester dehydrase-isomerase"/>
    <property type="match status" value="1"/>
</dbReference>
<organism evidence="2 3">
    <name type="scientific">Reichenbachiella ulvae</name>
    <dbReference type="NCBI Taxonomy" id="2980104"/>
    <lineage>
        <taxon>Bacteria</taxon>
        <taxon>Pseudomonadati</taxon>
        <taxon>Bacteroidota</taxon>
        <taxon>Cytophagia</taxon>
        <taxon>Cytophagales</taxon>
        <taxon>Reichenbachiellaceae</taxon>
        <taxon>Reichenbachiella</taxon>
    </lineage>
</organism>
<feature type="domain" description="ApeI dehydratase-like" evidence="1">
    <location>
        <begin position="18"/>
        <end position="97"/>
    </location>
</feature>